<keyword evidence="4" id="KW-1185">Reference proteome</keyword>
<feature type="signal peptide" evidence="2">
    <location>
        <begin position="1"/>
        <end position="24"/>
    </location>
</feature>
<evidence type="ECO:0008006" key="5">
    <source>
        <dbReference type="Google" id="ProtNLM"/>
    </source>
</evidence>
<dbReference type="Proteomes" id="UP000193450">
    <property type="component" value="Chromosome"/>
</dbReference>
<dbReference type="AlphaFoldDB" id="A0A1X9NMB4"/>
<dbReference type="InterPro" id="IPR022472">
    <property type="entry name" value="VPLPA-CTERM"/>
</dbReference>
<keyword evidence="1" id="KW-1133">Transmembrane helix</keyword>
<dbReference type="KEGG" id="osg:BST96_13580"/>
<gene>
    <name evidence="3" type="ORF">BST96_13580</name>
</gene>
<evidence type="ECO:0000313" key="3">
    <source>
        <dbReference type="EMBL" id="ARN75053.1"/>
    </source>
</evidence>
<keyword evidence="1" id="KW-0812">Transmembrane</keyword>
<feature type="transmembrane region" description="Helical" evidence="1">
    <location>
        <begin position="176"/>
        <end position="195"/>
    </location>
</feature>
<organism evidence="3 4">
    <name type="scientific">Oceanicoccus sagamiensis</name>
    <dbReference type="NCBI Taxonomy" id="716816"/>
    <lineage>
        <taxon>Bacteria</taxon>
        <taxon>Pseudomonadati</taxon>
        <taxon>Pseudomonadota</taxon>
        <taxon>Gammaproteobacteria</taxon>
        <taxon>Cellvibrionales</taxon>
        <taxon>Spongiibacteraceae</taxon>
        <taxon>Oceanicoccus</taxon>
    </lineage>
</organism>
<proteinExistence type="predicted"/>
<sequence>MKMNKKLMTLASAAVLMGAANANAAYVITGSGDTFAPSLSLSVASAAISGTGTVQATAGGDFVSATFNTVVSVTSPFDPALLQVIETTYQITDTAGNGTTVVTGCSDAQNLVFCDDYPLGQPPAAINPSTFNFDFSDLNNIVWGTFSVGVTGSGLGVETTINYTASGTYDVVPSAVPVPAAAWLFGSALVGLAGVGRRRKA</sequence>
<dbReference type="EMBL" id="CP019343">
    <property type="protein sequence ID" value="ARN75053.1"/>
    <property type="molecule type" value="Genomic_DNA"/>
</dbReference>
<dbReference type="NCBIfam" id="TIGR03370">
    <property type="entry name" value="VPLPA-CTERM"/>
    <property type="match status" value="1"/>
</dbReference>
<accession>A0A1X9NMB4</accession>
<evidence type="ECO:0000313" key="4">
    <source>
        <dbReference type="Proteomes" id="UP000193450"/>
    </source>
</evidence>
<name>A0A1X9NMB4_9GAMM</name>
<dbReference type="RefSeq" id="WP_085759220.1">
    <property type="nucleotide sequence ID" value="NZ_CP019343.1"/>
</dbReference>
<evidence type="ECO:0000256" key="2">
    <source>
        <dbReference type="SAM" id="SignalP"/>
    </source>
</evidence>
<keyword evidence="2" id="KW-0732">Signal</keyword>
<evidence type="ECO:0000256" key="1">
    <source>
        <dbReference type="SAM" id="Phobius"/>
    </source>
</evidence>
<protein>
    <recommendedName>
        <fullName evidence="5">PEP-CTERM protein-sorting domain-containing protein</fullName>
    </recommendedName>
</protein>
<reference evidence="3 4" key="1">
    <citation type="submission" date="2016-11" db="EMBL/GenBank/DDBJ databases">
        <title>Trade-off between light-utilization and light-protection in marine flavobacteria.</title>
        <authorList>
            <person name="Kumagai Y."/>
        </authorList>
    </citation>
    <scope>NUCLEOTIDE SEQUENCE [LARGE SCALE GENOMIC DNA]</scope>
    <source>
        <strain evidence="3 4">NBRC 107125</strain>
    </source>
</reference>
<feature type="chain" id="PRO_5012033195" description="PEP-CTERM protein-sorting domain-containing protein" evidence="2">
    <location>
        <begin position="25"/>
        <end position="201"/>
    </location>
</feature>
<keyword evidence="1" id="KW-0472">Membrane</keyword>